<keyword evidence="1" id="KW-1133">Transmembrane helix</keyword>
<comment type="caution">
    <text evidence="2">The sequence shown here is derived from an EMBL/GenBank/DDBJ whole genome shotgun (WGS) entry which is preliminary data.</text>
</comment>
<name>A0ABQ8TF11_PERAM</name>
<feature type="transmembrane region" description="Helical" evidence="1">
    <location>
        <begin position="217"/>
        <end position="237"/>
    </location>
</feature>
<accession>A0ABQ8TF11</accession>
<evidence type="ECO:0000313" key="3">
    <source>
        <dbReference type="Proteomes" id="UP001148838"/>
    </source>
</evidence>
<dbReference type="Proteomes" id="UP001148838">
    <property type="component" value="Unassembled WGS sequence"/>
</dbReference>
<organism evidence="2 3">
    <name type="scientific">Periplaneta americana</name>
    <name type="common">American cockroach</name>
    <name type="synonym">Blatta americana</name>
    <dbReference type="NCBI Taxonomy" id="6978"/>
    <lineage>
        <taxon>Eukaryota</taxon>
        <taxon>Metazoa</taxon>
        <taxon>Ecdysozoa</taxon>
        <taxon>Arthropoda</taxon>
        <taxon>Hexapoda</taxon>
        <taxon>Insecta</taxon>
        <taxon>Pterygota</taxon>
        <taxon>Neoptera</taxon>
        <taxon>Polyneoptera</taxon>
        <taxon>Dictyoptera</taxon>
        <taxon>Blattodea</taxon>
        <taxon>Blattoidea</taxon>
        <taxon>Blattidae</taxon>
        <taxon>Blattinae</taxon>
        <taxon>Periplaneta</taxon>
    </lineage>
</organism>
<feature type="transmembrane region" description="Helical" evidence="1">
    <location>
        <begin position="179"/>
        <end position="197"/>
    </location>
</feature>
<protein>
    <submittedName>
        <fullName evidence="2">Uncharacterized protein</fullName>
    </submittedName>
</protein>
<proteinExistence type="predicted"/>
<dbReference type="EMBL" id="JAJSOF020000011">
    <property type="protein sequence ID" value="KAJ4444517.1"/>
    <property type="molecule type" value="Genomic_DNA"/>
</dbReference>
<dbReference type="PANTHER" id="PTHR36692">
    <property type="entry name" value="PROTEIN SNAKESKIN"/>
    <property type="match status" value="1"/>
</dbReference>
<dbReference type="PANTHER" id="PTHR36692:SF2">
    <property type="entry name" value="GEO12064P1"/>
    <property type="match status" value="1"/>
</dbReference>
<reference evidence="2 3" key="1">
    <citation type="journal article" date="2022" name="Allergy">
        <title>Genome assembly and annotation of Periplaneta americana reveal a comprehensive cockroach allergen profile.</title>
        <authorList>
            <person name="Wang L."/>
            <person name="Xiong Q."/>
            <person name="Saelim N."/>
            <person name="Wang L."/>
            <person name="Nong W."/>
            <person name="Wan A.T."/>
            <person name="Shi M."/>
            <person name="Liu X."/>
            <person name="Cao Q."/>
            <person name="Hui J.H.L."/>
            <person name="Sookrung N."/>
            <person name="Leung T.F."/>
            <person name="Tungtrongchitr A."/>
            <person name="Tsui S.K.W."/>
        </authorList>
    </citation>
    <scope>NUCLEOTIDE SEQUENCE [LARGE SCALE GENOMIC DNA]</scope>
    <source>
        <strain evidence="2">PWHHKU_190912</strain>
    </source>
</reference>
<sequence length="250" mass="28210">MREAAFIPVTQLCFLDVRSSDPGGMSPCSTPRSNMTWMERRQSALQLVNQQNISPVYFHVPVSSYIFKLTQLVTTLRLYIHYKYRLVTIICTGTYSEGVNAVTSSTNAQMIPYFVCSTYMIITPVILISYVLGHRMPEVLAKRTRSTGEFYKDSGNSGEFYIDAAYPRYCSCCLLQVRIFNTLGGILFLMAGIVALMDWRSYRDKHSGRSEYNEVKAAMFLLATGVLCLANSLIYLADVARSVHTYLAEP</sequence>
<evidence type="ECO:0000313" key="2">
    <source>
        <dbReference type="EMBL" id="KAJ4444517.1"/>
    </source>
</evidence>
<keyword evidence="1" id="KW-0472">Membrane</keyword>
<evidence type="ECO:0000256" key="1">
    <source>
        <dbReference type="SAM" id="Phobius"/>
    </source>
</evidence>
<gene>
    <name evidence="2" type="ORF">ANN_06311</name>
</gene>
<keyword evidence="1" id="KW-0812">Transmembrane</keyword>
<dbReference type="InterPro" id="IPR038976">
    <property type="entry name" value="Ssk"/>
</dbReference>
<keyword evidence="3" id="KW-1185">Reference proteome</keyword>
<feature type="transmembrane region" description="Helical" evidence="1">
    <location>
        <begin position="110"/>
        <end position="133"/>
    </location>
</feature>